<gene>
    <name evidence="1" type="ORF">LEP1GSC036_2602</name>
</gene>
<evidence type="ECO:0000313" key="2">
    <source>
        <dbReference type="Proteomes" id="UP000001338"/>
    </source>
</evidence>
<reference evidence="1 2" key="1">
    <citation type="submission" date="2012-10" db="EMBL/GenBank/DDBJ databases">
        <authorList>
            <person name="Harkins D.M."/>
            <person name="Durkin A.S."/>
            <person name="Brinkac L.M."/>
            <person name="Haft D.H."/>
            <person name="Selengut J.D."/>
            <person name="Sanka R."/>
            <person name="DePew J."/>
            <person name="Purushe J."/>
            <person name="Whelen A.C."/>
            <person name="Vinetz J.M."/>
            <person name="Sutton G.G."/>
            <person name="Nierman W.C."/>
            <person name="Fouts D.E."/>
        </authorList>
    </citation>
    <scope>NUCLEOTIDE SEQUENCE [LARGE SCALE GENOMIC DNA]</scope>
    <source>
        <strain evidence="1 2">2006001853</strain>
    </source>
</reference>
<protein>
    <submittedName>
        <fullName evidence="1">Uncharacterized protein</fullName>
    </submittedName>
</protein>
<dbReference type="EMBL" id="AFLV02000013">
    <property type="protein sequence ID" value="EKR65808.1"/>
    <property type="molecule type" value="Genomic_DNA"/>
</dbReference>
<proteinExistence type="predicted"/>
<name>A0A828Z604_9LEPT</name>
<comment type="caution">
    <text evidence="1">The sequence shown here is derived from an EMBL/GenBank/DDBJ whole genome shotgun (WGS) entry which is preliminary data.</text>
</comment>
<dbReference type="Proteomes" id="UP000001338">
    <property type="component" value="Unassembled WGS sequence"/>
</dbReference>
<accession>A0A828Z604</accession>
<organism evidence="1 2">
    <name type="scientific">Leptospira weilii str. 2006001853</name>
    <dbReference type="NCBI Taxonomy" id="1001589"/>
    <lineage>
        <taxon>Bacteria</taxon>
        <taxon>Pseudomonadati</taxon>
        <taxon>Spirochaetota</taxon>
        <taxon>Spirochaetia</taxon>
        <taxon>Leptospirales</taxon>
        <taxon>Leptospiraceae</taxon>
        <taxon>Leptospira</taxon>
    </lineage>
</organism>
<evidence type="ECO:0000313" key="1">
    <source>
        <dbReference type="EMBL" id="EKR65808.1"/>
    </source>
</evidence>
<dbReference type="AlphaFoldDB" id="A0A828Z604"/>
<sequence length="47" mass="5488">MIQKISNLLHEFVRDLRAGIPTPKLIEIYTGKFIRAFREETSDQKPS</sequence>